<dbReference type="EMBL" id="WSZM01000236">
    <property type="protein sequence ID" value="KAF4037697.1"/>
    <property type="molecule type" value="Genomic_DNA"/>
</dbReference>
<dbReference type="EMBL" id="JAACNO010003178">
    <property type="protein sequence ID" value="KAF4128193.1"/>
    <property type="molecule type" value="Genomic_DNA"/>
</dbReference>
<dbReference type="Proteomes" id="UP000704712">
    <property type="component" value="Unassembled WGS sequence"/>
</dbReference>
<evidence type="ECO:0000313" key="4">
    <source>
        <dbReference type="Proteomes" id="UP000602510"/>
    </source>
</evidence>
<evidence type="ECO:0000259" key="1">
    <source>
        <dbReference type="Pfam" id="PF20681"/>
    </source>
</evidence>
<dbReference type="AlphaFoldDB" id="A0A833SPQ0"/>
<dbReference type="InterPro" id="IPR049203">
    <property type="entry name" value="DUF6818"/>
</dbReference>
<accession>A0A833SPQ0</accession>
<evidence type="ECO:0000313" key="3">
    <source>
        <dbReference type="EMBL" id="KAF4128193.1"/>
    </source>
</evidence>
<gene>
    <name evidence="2" type="ORF">GN244_ATG10205</name>
    <name evidence="3" type="ORF">GN958_ATG22618</name>
</gene>
<dbReference type="PANTHER" id="PTHR34409">
    <property type="entry name" value="SET DOMAIN-CONTAINING PROTEIN"/>
    <property type="match status" value="1"/>
</dbReference>
<dbReference type="Pfam" id="PF20681">
    <property type="entry name" value="DUF6818"/>
    <property type="match status" value="1"/>
</dbReference>
<comment type="caution">
    <text evidence="2">The sequence shown here is derived from an EMBL/GenBank/DDBJ whole genome shotgun (WGS) entry which is preliminary data.</text>
</comment>
<evidence type="ECO:0000313" key="2">
    <source>
        <dbReference type="EMBL" id="KAF4037697.1"/>
    </source>
</evidence>
<dbReference type="Proteomes" id="UP000602510">
    <property type="component" value="Unassembled WGS sequence"/>
</dbReference>
<keyword evidence="4" id="KW-1185">Reference proteome</keyword>
<proteinExistence type="predicted"/>
<protein>
    <recommendedName>
        <fullName evidence="1">DUF6818 domain-containing protein</fullName>
    </recommendedName>
</protein>
<dbReference type="PANTHER" id="PTHR34409:SF1">
    <property type="entry name" value="MYB-LIKE DOMAIN-CONTAINING PROTEIN"/>
    <property type="match status" value="1"/>
</dbReference>
<reference evidence="2" key="1">
    <citation type="submission" date="2020-04" db="EMBL/GenBank/DDBJ databases">
        <title>Hybrid Assembly of Korean Phytophthora infestans isolates.</title>
        <authorList>
            <person name="Prokchorchik M."/>
            <person name="Lee Y."/>
            <person name="Seo J."/>
            <person name="Cho J.-H."/>
            <person name="Park Y.-E."/>
            <person name="Jang D.-C."/>
            <person name="Im J.-S."/>
            <person name="Choi J.-G."/>
            <person name="Park H.-J."/>
            <person name="Lee G.-B."/>
            <person name="Lee Y.-G."/>
            <person name="Hong S.-Y."/>
            <person name="Cho K."/>
            <person name="Sohn K.H."/>
        </authorList>
    </citation>
    <scope>NUCLEOTIDE SEQUENCE</scope>
    <source>
        <strain evidence="2">KR_1_A1</strain>
        <strain evidence="3">KR_2_A2</strain>
    </source>
</reference>
<organism evidence="2 4">
    <name type="scientific">Phytophthora infestans</name>
    <name type="common">Potato late blight agent</name>
    <name type="synonym">Botrytis infestans</name>
    <dbReference type="NCBI Taxonomy" id="4787"/>
    <lineage>
        <taxon>Eukaryota</taxon>
        <taxon>Sar</taxon>
        <taxon>Stramenopiles</taxon>
        <taxon>Oomycota</taxon>
        <taxon>Peronosporomycetes</taxon>
        <taxon>Peronosporales</taxon>
        <taxon>Peronosporaceae</taxon>
        <taxon>Phytophthora</taxon>
    </lineage>
</organism>
<feature type="domain" description="DUF6818" evidence="1">
    <location>
        <begin position="29"/>
        <end position="109"/>
    </location>
</feature>
<name>A0A833SPQ0_PHYIN</name>
<sequence length="194" mass="21391">MARGRRTGYSNYSLREQLLLCAIVEKTLPIGRNEWERITIHYNSRRGRISLERDLESLRRKFETLYKKPKPSGNGEVKPAHKAILWAKRIQMEIEEKVGSQATFDGAVEGEGSGNGGNSGSNSGLGLAVVPQAVSLARPSTLRLPRTLVQCLTHMAPVFVVIRTIAVVLDRAALVAQGQVSFLPLRNFTKTPPS</sequence>